<keyword evidence="2" id="KW-0032">Aminotransferase</keyword>
<dbReference type="OrthoDB" id="9813612at2"/>
<reference evidence="2 3" key="1">
    <citation type="submission" date="2018-11" db="EMBL/GenBank/DDBJ databases">
        <title>Genome sequence of strain 7197.</title>
        <authorList>
            <person name="Gao J."/>
            <person name="Sun J."/>
        </authorList>
    </citation>
    <scope>NUCLEOTIDE SEQUENCE [LARGE SCALE GENOMIC DNA]</scope>
    <source>
        <strain evidence="2 3">7197</strain>
    </source>
</reference>
<dbReference type="InterPro" id="IPR015424">
    <property type="entry name" value="PyrdxlP-dep_Trfase"/>
</dbReference>
<dbReference type="GO" id="GO:0008483">
    <property type="term" value="F:transaminase activity"/>
    <property type="evidence" value="ECO:0007669"/>
    <property type="project" value="UniProtKB-KW"/>
</dbReference>
<proteinExistence type="predicted"/>
<feature type="domain" description="Aminotransferase class I/classII large" evidence="1">
    <location>
        <begin position="1"/>
        <end position="68"/>
    </location>
</feature>
<sequence>MTENLRDAGFHVIDSSANFLMMSPPVIRAKMLYEALRERNIFVRFIPKPRIDNYLRVTIGTDEEMDIFYDCFWTS</sequence>
<keyword evidence="3" id="KW-1185">Reference proteome</keyword>
<dbReference type="Proteomes" id="UP000282529">
    <property type="component" value="Unassembled WGS sequence"/>
</dbReference>
<dbReference type="InterPro" id="IPR015422">
    <property type="entry name" value="PyrdxlP-dep_Trfase_small"/>
</dbReference>
<dbReference type="SUPFAM" id="SSF53383">
    <property type="entry name" value="PLP-dependent transferases"/>
    <property type="match status" value="1"/>
</dbReference>
<accession>A0A3N9P8E5</accession>
<comment type="caution">
    <text evidence="2">The sequence shown here is derived from an EMBL/GenBank/DDBJ whole genome shotgun (WGS) entry which is preliminary data.</text>
</comment>
<evidence type="ECO:0000313" key="3">
    <source>
        <dbReference type="Proteomes" id="UP000282529"/>
    </source>
</evidence>
<name>A0A3N9P8E5_9BACL</name>
<keyword evidence="2" id="KW-0808">Transferase</keyword>
<dbReference type="EMBL" id="RQPI01000004">
    <property type="protein sequence ID" value="RQW12059.1"/>
    <property type="molecule type" value="Genomic_DNA"/>
</dbReference>
<dbReference type="Pfam" id="PF00155">
    <property type="entry name" value="Aminotran_1_2"/>
    <property type="match status" value="1"/>
</dbReference>
<evidence type="ECO:0000313" key="2">
    <source>
        <dbReference type="EMBL" id="RQW12059.1"/>
    </source>
</evidence>
<organism evidence="2 3">
    <name type="scientific">Paenibacillus rhizophilus</name>
    <dbReference type="NCBI Taxonomy" id="1850366"/>
    <lineage>
        <taxon>Bacteria</taxon>
        <taxon>Bacillati</taxon>
        <taxon>Bacillota</taxon>
        <taxon>Bacilli</taxon>
        <taxon>Bacillales</taxon>
        <taxon>Paenibacillaceae</taxon>
        <taxon>Paenibacillus</taxon>
    </lineage>
</organism>
<dbReference type="Gene3D" id="3.90.1150.10">
    <property type="entry name" value="Aspartate Aminotransferase, domain 1"/>
    <property type="match status" value="1"/>
</dbReference>
<protein>
    <submittedName>
        <fullName evidence="2">Aminotransferase class I/II-fold pyridoxal phosphate-dependent enzyme</fullName>
    </submittedName>
</protein>
<gene>
    <name evidence="2" type="ORF">EH198_10450</name>
</gene>
<dbReference type="InterPro" id="IPR004839">
    <property type="entry name" value="Aminotransferase_I/II_large"/>
</dbReference>
<dbReference type="GO" id="GO:0030170">
    <property type="term" value="F:pyridoxal phosphate binding"/>
    <property type="evidence" value="ECO:0007669"/>
    <property type="project" value="InterPro"/>
</dbReference>
<evidence type="ECO:0000259" key="1">
    <source>
        <dbReference type="Pfam" id="PF00155"/>
    </source>
</evidence>
<dbReference type="AlphaFoldDB" id="A0A3N9P8E5"/>